<sequence length="81" mass="9183">MSLLHPFAPHGQTTNDLTNPSMEKGEEEEEEKEEQEGVLLTSLSIPYHNHDDLLSLHSLYFNLHLSPGGGRWWRKGEGDKA</sequence>
<accession>A0AAN8WFL6</accession>
<organism evidence="2 3">
    <name type="scientific">Halocaridina rubra</name>
    <name type="common">Hawaiian red shrimp</name>
    <dbReference type="NCBI Taxonomy" id="373956"/>
    <lineage>
        <taxon>Eukaryota</taxon>
        <taxon>Metazoa</taxon>
        <taxon>Ecdysozoa</taxon>
        <taxon>Arthropoda</taxon>
        <taxon>Crustacea</taxon>
        <taxon>Multicrustacea</taxon>
        <taxon>Malacostraca</taxon>
        <taxon>Eumalacostraca</taxon>
        <taxon>Eucarida</taxon>
        <taxon>Decapoda</taxon>
        <taxon>Pleocyemata</taxon>
        <taxon>Caridea</taxon>
        <taxon>Atyoidea</taxon>
        <taxon>Atyidae</taxon>
        <taxon>Halocaridina</taxon>
    </lineage>
</organism>
<proteinExistence type="predicted"/>
<comment type="caution">
    <text evidence="2">The sequence shown here is derived from an EMBL/GenBank/DDBJ whole genome shotgun (WGS) entry which is preliminary data.</text>
</comment>
<name>A0AAN8WFL6_HALRR</name>
<evidence type="ECO:0000313" key="3">
    <source>
        <dbReference type="Proteomes" id="UP001381693"/>
    </source>
</evidence>
<keyword evidence="3" id="KW-1185">Reference proteome</keyword>
<feature type="compositionally biased region" description="Acidic residues" evidence="1">
    <location>
        <begin position="25"/>
        <end position="36"/>
    </location>
</feature>
<gene>
    <name evidence="2" type="ORF">SK128_007542</name>
</gene>
<dbReference type="EMBL" id="JAXCGZ010020789">
    <property type="protein sequence ID" value="KAK7065430.1"/>
    <property type="molecule type" value="Genomic_DNA"/>
</dbReference>
<dbReference type="AlphaFoldDB" id="A0AAN8WFL6"/>
<evidence type="ECO:0000256" key="1">
    <source>
        <dbReference type="SAM" id="MobiDB-lite"/>
    </source>
</evidence>
<evidence type="ECO:0000313" key="2">
    <source>
        <dbReference type="EMBL" id="KAK7065430.1"/>
    </source>
</evidence>
<protein>
    <submittedName>
        <fullName evidence="2">Uncharacterized protein</fullName>
    </submittedName>
</protein>
<feature type="region of interest" description="Disordered" evidence="1">
    <location>
        <begin position="1"/>
        <end position="37"/>
    </location>
</feature>
<dbReference type="Proteomes" id="UP001381693">
    <property type="component" value="Unassembled WGS sequence"/>
</dbReference>
<reference evidence="2 3" key="1">
    <citation type="submission" date="2023-11" db="EMBL/GenBank/DDBJ databases">
        <title>Halocaridina rubra genome assembly.</title>
        <authorList>
            <person name="Smith C."/>
        </authorList>
    </citation>
    <scope>NUCLEOTIDE SEQUENCE [LARGE SCALE GENOMIC DNA]</scope>
    <source>
        <strain evidence="2">EP-1</strain>
        <tissue evidence="2">Whole</tissue>
    </source>
</reference>
<feature type="compositionally biased region" description="Polar residues" evidence="1">
    <location>
        <begin position="11"/>
        <end position="21"/>
    </location>
</feature>